<gene>
    <name evidence="1" type="ORF">ACFQZ8_03495</name>
</gene>
<protein>
    <submittedName>
        <fullName evidence="1">Uncharacterized protein</fullName>
    </submittedName>
</protein>
<evidence type="ECO:0000313" key="1">
    <source>
        <dbReference type="EMBL" id="MFD0782991.1"/>
    </source>
</evidence>
<sequence>MAVRAYASADTPTLRTAALNLIDDLLSQRDPYIRRLLTRYEAPIA</sequence>
<dbReference type="Proteomes" id="UP001597053">
    <property type="component" value="Unassembled WGS sequence"/>
</dbReference>
<keyword evidence="2" id="KW-1185">Reference proteome</keyword>
<comment type="caution">
    <text evidence="1">The sequence shown here is derived from an EMBL/GenBank/DDBJ whole genome shotgun (WGS) entry which is preliminary data.</text>
</comment>
<organism evidence="1 2">
    <name type="scientific">Micromonospora azadirachtae</name>
    <dbReference type="NCBI Taxonomy" id="1970735"/>
    <lineage>
        <taxon>Bacteria</taxon>
        <taxon>Bacillati</taxon>
        <taxon>Actinomycetota</taxon>
        <taxon>Actinomycetes</taxon>
        <taxon>Micromonosporales</taxon>
        <taxon>Micromonosporaceae</taxon>
        <taxon>Micromonospora</taxon>
    </lineage>
</organism>
<accession>A0ABW2ZWG7</accession>
<dbReference type="EMBL" id="JBHTHM010000070">
    <property type="protein sequence ID" value="MFD0782991.1"/>
    <property type="molecule type" value="Genomic_DNA"/>
</dbReference>
<name>A0ABW2ZWG7_9ACTN</name>
<evidence type="ECO:0000313" key="2">
    <source>
        <dbReference type="Proteomes" id="UP001597053"/>
    </source>
</evidence>
<proteinExistence type="predicted"/>
<reference evidence="2" key="1">
    <citation type="journal article" date="2019" name="Int. J. Syst. Evol. Microbiol.">
        <title>The Global Catalogue of Microorganisms (GCM) 10K type strain sequencing project: providing services to taxonomists for standard genome sequencing and annotation.</title>
        <authorList>
            <consortium name="The Broad Institute Genomics Platform"/>
            <consortium name="The Broad Institute Genome Sequencing Center for Infectious Disease"/>
            <person name="Wu L."/>
            <person name="Ma J."/>
        </authorList>
    </citation>
    <scope>NUCLEOTIDE SEQUENCE [LARGE SCALE GENOMIC DNA]</scope>
    <source>
        <strain evidence="2">JCM 32148</strain>
    </source>
</reference>